<dbReference type="Proteomes" id="UP000305836">
    <property type="component" value="Unassembled WGS sequence"/>
</dbReference>
<dbReference type="GO" id="GO:0016020">
    <property type="term" value="C:membrane"/>
    <property type="evidence" value="ECO:0007669"/>
    <property type="project" value="InterPro"/>
</dbReference>
<evidence type="ECO:0000313" key="12">
    <source>
        <dbReference type="Proteomes" id="UP000305836"/>
    </source>
</evidence>
<evidence type="ECO:0000256" key="1">
    <source>
        <dbReference type="ARBA" id="ARBA00000085"/>
    </source>
</evidence>
<dbReference type="GO" id="GO:0000155">
    <property type="term" value="F:phosphorelay sensor kinase activity"/>
    <property type="evidence" value="ECO:0007669"/>
    <property type="project" value="InterPro"/>
</dbReference>
<dbReference type="OrthoDB" id="3217947at2"/>
<keyword evidence="9" id="KW-1133">Transmembrane helix</keyword>
<dbReference type="Pfam" id="PF02518">
    <property type="entry name" value="HATPase_c"/>
    <property type="match status" value="1"/>
</dbReference>
<keyword evidence="3" id="KW-0597">Phosphoprotein</keyword>
<dbReference type="Pfam" id="PF07730">
    <property type="entry name" value="HisKA_3"/>
    <property type="match status" value="1"/>
</dbReference>
<feature type="transmembrane region" description="Helical" evidence="9">
    <location>
        <begin position="168"/>
        <end position="195"/>
    </location>
</feature>
<comment type="catalytic activity">
    <reaction evidence="1">
        <text>ATP + protein L-histidine = ADP + protein N-phospho-L-histidine.</text>
        <dbReference type="EC" id="2.7.13.3"/>
    </reaction>
</comment>
<keyword evidence="5" id="KW-0547">Nucleotide-binding</keyword>
<keyword evidence="7" id="KW-0067">ATP-binding</keyword>
<dbReference type="EC" id="2.7.13.3" evidence="2"/>
<keyword evidence="4" id="KW-0808">Transferase</keyword>
<evidence type="ECO:0000256" key="5">
    <source>
        <dbReference type="ARBA" id="ARBA00022741"/>
    </source>
</evidence>
<evidence type="ECO:0000256" key="4">
    <source>
        <dbReference type="ARBA" id="ARBA00022679"/>
    </source>
</evidence>
<feature type="transmembrane region" description="Helical" evidence="9">
    <location>
        <begin position="246"/>
        <end position="264"/>
    </location>
</feature>
<dbReference type="InterPro" id="IPR036890">
    <property type="entry name" value="HATPase_C_sf"/>
</dbReference>
<evidence type="ECO:0000256" key="7">
    <source>
        <dbReference type="ARBA" id="ARBA00022840"/>
    </source>
</evidence>
<keyword evidence="6 11" id="KW-0418">Kinase</keyword>
<evidence type="ECO:0000313" key="11">
    <source>
        <dbReference type="EMBL" id="TKK73221.1"/>
    </source>
</evidence>
<dbReference type="GO" id="GO:0046983">
    <property type="term" value="F:protein dimerization activity"/>
    <property type="evidence" value="ECO:0007669"/>
    <property type="project" value="InterPro"/>
</dbReference>
<evidence type="ECO:0000256" key="2">
    <source>
        <dbReference type="ARBA" id="ARBA00012438"/>
    </source>
</evidence>
<dbReference type="Gene3D" id="1.20.5.1930">
    <property type="match status" value="1"/>
</dbReference>
<name>A0A4U3LD26_9ACTN</name>
<evidence type="ECO:0000256" key="8">
    <source>
        <dbReference type="ARBA" id="ARBA00023012"/>
    </source>
</evidence>
<comment type="caution">
    <text evidence="11">The sequence shown here is derived from an EMBL/GenBank/DDBJ whole genome shotgun (WGS) entry which is preliminary data.</text>
</comment>
<feature type="transmembrane region" description="Helical" evidence="9">
    <location>
        <begin position="215"/>
        <end position="234"/>
    </location>
</feature>
<dbReference type="Gene3D" id="3.30.565.10">
    <property type="entry name" value="Histidine kinase-like ATPase, C-terminal domain"/>
    <property type="match status" value="1"/>
</dbReference>
<dbReference type="PANTHER" id="PTHR24421:SF10">
    <property type="entry name" value="NITRATE_NITRITE SENSOR PROTEIN NARQ"/>
    <property type="match status" value="1"/>
</dbReference>
<dbReference type="SUPFAM" id="SSF55874">
    <property type="entry name" value="ATPase domain of HSP90 chaperone/DNA topoisomerase II/histidine kinase"/>
    <property type="match status" value="1"/>
</dbReference>
<feature type="transmembrane region" description="Helical" evidence="9">
    <location>
        <begin position="130"/>
        <end position="148"/>
    </location>
</feature>
<dbReference type="RefSeq" id="WP_137259150.1">
    <property type="nucleotide sequence ID" value="NZ_JBHSPQ010000008.1"/>
</dbReference>
<sequence length="590" mass="61755">MRSPSRRLIAAAVATVAIGIGLTVLVLNSPHTHATGSFASPGVYAFYLLLIGWGFAGTGLYAWARRPGNDIGLLMVATGLAWMIRGLGVSGDGVVFSVGELAAPLSFALLAHLLLAFPSGRLETTAQRRLAALAYVNVTVLQLAAYLFTDTTAPYSGCVGCPPNPILIASSSTAASLIIGLQLLCAVVVLVGLVVMQVRRWRRATPGQRRALSPILVTGALTLFFLAAALVGSGSGTAAATDAADFVALSLFAFVPFAFLLGLLRSRFGTAEAVTLVVSSLAGQVGRSGLRDTLAETLGDPGLELAYWVPEISSYVDSEGRPVALPETGEGRFATRISHGGEPLAAVVHDASLEDERSLVQTVGAAVALTLRNERLAAELRVRVAELRSSRARIVEAGDEQRRRIERDLHDGAQQRLMALGINLRLARDLVARDPEAASELLDTSLHELGEATAELRELARGIHPAVLTNRGLDAALRGLASRSPVPVEVIETPADRLPASIESAVYFVVAEALTNAARYAAARCVTVSVLNRNGVVEVDVIDDGIGGADPKNGSGLRGLNDRVSALDGRLELASAGGEGTAVRVRLPCA</sequence>
<protein>
    <recommendedName>
        <fullName evidence="2">histidine kinase</fullName>
        <ecNumber evidence="2">2.7.13.3</ecNumber>
    </recommendedName>
</protein>
<dbReference type="SMART" id="SM00387">
    <property type="entry name" value="HATPase_c"/>
    <property type="match status" value="1"/>
</dbReference>
<evidence type="ECO:0000256" key="6">
    <source>
        <dbReference type="ARBA" id="ARBA00022777"/>
    </source>
</evidence>
<dbReference type="InterPro" id="IPR011712">
    <property type="entry name" value="Sig_transdc_His_kin_sub3_dim/P"/>
</dbReference>
<keyword evidence="9" id="KW-0472">Membrane</keyword>
<dbReference type="GO" id="GO:0005524">
    <property type="term" value="F:ATP binding"/>
    <property type="evidence" value="ECO:0007669"/>
    <property type="project" value="UniProtKB-KW"/>
</dbReference>
<evidence type="ECO:0000259" key="10">
    <source>
        <dbReference type="SMART" id="SM00387"/>
    </source>
</evidence>
<feature type="domain" description="Histidine kinase/HSP90-like ATPase" evidence="10">
    <location>
        <begin position="501"/>
        <end position="590"/>
    </location>
</feature>
<accession>A0A4U3LD26</accession>
<proteinExistence type="predicted"/>
<evidence type="ECO:0000256" key="9">
    <source>
        <dbReference type="SAM" id="Phobius"/>
    </source>
</evidence>
<evidence type="ECO:0000256" key="3">
    <source>
        <dbReference type="ARBA" id="ARBA00022553"/>
    </source>
</evidence>
<dbReference type="PANTHER" id="PTHR24421">
    <property type="entry name" value="NITRATE/NITRITE SENSOR PROTEIN NARX-RELATED"/>
    <property type="match status" value="1"/>
</dbReference>
<keyword evidence="12" id="KW-1185">Reference proteome</keyword>
<keyword evidence="9" id="KW-0812">Transmembrane</keyword>
<gene>
    <name evidence="11" type="ORF">FDA38_38530</name>
</gene>
<dbReference type="AlphaFoldDB" id="A0A4U3LD26"/>
<dbReference type="CDD" id="cd16917">
    <property type="entry name" value="HATPase_UhpB-NarQ-NarX-like"/>
    <property type="match status" value="1"/>
</dbReference>
<organism evidence="11 12">
    <name type="scientific">Kribbella jiaozuonensis</name>
    <dbReference type="NCBI Taxonomy" id="2575441"/>
    <lineage>
        <taxon>Bacteria</taxon>
        <taxon>Bacillati</taxon>
        <taxon>Actinomycetota</taxon>
        <taxon>Actinomycetes</taxon>
        <taxon>Propionibacteriales</taxon>
        <taxon>Kribbellaceae</taxon>
        <taxon>Kribbella</taxon>
    </lineage>
</organism>
<dbReference type="InterPro" id="IPR003594">
    <property type="entry name" value="HATPase_dom"/>
</dbReference>
<reference evidence="11 12" key="1">
    <citation type="submission" date="2019-04" db="EMBL/GenBank/DDBJ databases">
        <title>Kribbella sp. NEAU-THZ 27 nov., a novel actinomycete isolated from soil.</title>
        <authorList>
            <person name="Duan L."/>
        </authorList>
    </citation>
    <scope>NUCLEOTIDE SEQUENCE [LARGE SCALE GENOMIC DNA]</scope>
    <source>
        <strain evidence="12">NEAU-THZ27</strain>
    </source>
</reference>
<feature type="transmembrane region" description="Helical" evidence="9">
    <location>
        <begin position="94"/>
        <end position="118"/>
    </location>
</feature>
<keyword evidence="8" id="KW-0902">Two-component regulatory system</keyword>
<feature type="transmembrane region" description="Helical" evidence="9">
    <location>
        <begin position="44"/>
        <end position="64"/>
    </location>
</feature>
<dbReference type="EMBL" id="SZPZ01000007">
    <property type="protein sequence ID" value="TKK73221.1"/>
    <property type="molecule type" value="Genomic_DNA"/>
</dbReference>
<dbReference type="InterPro" id="IPR050482">
    <property type="entry name" value="Sensor_HK_TwoCompSys"/>
</dbReference>
<feature type="transmembrane region" description="Helical" evidence="9">
    <location>
        <begin position="71"/>
        <end position="88"/>
    </location>
</feature>